<dbReference type="Pfam" id="PF11716">
    <property type="entry name" value="MDMPI_N"/>
    <property type="match status" value="1"/>
</dbReference>
<sequence>MQQAQDFYDESTALFALIEPLSDDEFESPTLFKGWTINTILRHLHIWNIAADLSCVDEAAFTEFLQNMAAGVRGGRLPDFEMTYLGGLSGQQLRADWIGQAKIMASHFAAVEPKQRLKWVGPEMSALSSITARLMETWAHGQAIYDVLGVERQDSDRIGNIVRLGVNTWGWTWKNRRMDPPGSMPRLKLKAPSGALWEYGETSESGLIEGSATEFCQVVTQCRNIADTDLRVSGDIAKQWMVVAQCFAGPPQDPPGAGARFLQYNFDHGKSIKDE</sequence>
<dbReference type="InterPro" id="IPR017518">
    <property type="entry name" value="CHP03084"/>
</dbReference>
<evidence type="ECO:0000313" key="2">
    <source>
        <dbReference type="EMBL" id="MVZ97140.1"/>
    </source>
</evidence>
<evidence type="ECO:0000259" key="1">
    <source>
        <dbReference type="Pfam" id="PF11716"/>
    </source>
</evidence>
<dbReference type="InterPro" id="IPR024344">
    <property type="entry name" value="MDMPI_metal-binding"/>
</dbReference>
<reference evidence="2 3" key="1">
    <citation type="submission" date="2019-01" db="EMBL/GenBank/DDBJ databases">
        <title>Sphingorhabdus lacus sp.nov., isolated from an oligotrophic freshwater lake.</title>
        <authorList>
            <person name="Park M."/>
        </authorList>
    </citation>
    <scope>NUCLEOTIDE SEQUENCE [LARGE SCALE GENOMIC DNA]</scope>
    <source>
        <strain evidence="2 3">IMCC26285</strain>
    </source>
</reference>
<dbReference type="RefSeq" id="WP_160353046.1">
    <property type="nucleotide sequence ID" value="NZ_SDWJ01000001.1"/>
</dbReference>
<evidence type="ECO:0000313" key="3">
    <source>
        <dbReference type="Proteomes" id="UP000471147"/>
    </source>
</evidence>
<keyword evidence="3" id="KW-1185">Reference proteome</keyword>
<dbReference type="InterPro" id="IPR034660">
    <property type="entry name" value="DinB/YfiT-like"/>
</dbReference>
<comment type="caution">
    <text evidence="2">The sequence shown here is derived from an EMBL/GenBank/DDBJ whole genome shotgun (WGS) entry which is preliminary data.</text>
</comment>
<dbReference type="NCBIfam" id="TIGR03083">
    <property type="entry name" value="maleylpyruvate isomerase family mycothiol-dependent enzyme"/>
    <property type="match status" value="1"/>
</dbReference>
<proteinExistence type="predicted"/>
<dbReference type="OrthoDB" id="113180at2"/>
<organism evidence="2 3">
    <name type="scientific">Sphingorhabdus profundilacus</name>
    <dbReference type="NCBI Taxonomy" id="2509718"/>
    <lineage>
        <taxon>Bacteria</taxon>
        <taxon>Pseudomonadati</taxon>
        <taxon>Pseudomonadota</taxon>
        <taxon>Alphaproteobacteria</taxon>
        <taxon>Sphingomonadales</taxon>
        <taxon>Sphingomonadaceae</taxon>
        <taxon>Sphingorhabdus</taxon>
    </lineage>
</organism>
<accession>A0A6I4LYT3</accession>
<dbReference type="InterPro" id="IPR017517">
    <property type="entry name" value="Maleyloyr_isom"/>
</dbReference>
<gene>
    <name evidence="2" type="ORF">EUU23_05410</name>
</gene>
<feature type="domain" description="Mycothiol-dependent maleylpyruvate isomerase metal-binding" evidence="1">
    <location>
        <begin position="10"/>
        <end position="144"/>
    </location>
</feature>
<dbReference type="GO" id="GO:0046872">
    <property type="term" value="F:metal ion binding"/>
    <property type="evidence" value="ECO:0007669"/>
    <property type="project" value="InterPro"/>
</dbReference>
<dbReference type="AlphaFoldDB" id="A0A6I4LYT3"/>
<dbReference type="NCBIfam" id="TIGR03084">
    <property type="entry name" value="TIGR03084 family metal-binding protein"/>
    <property type="match status" value="1"/>
</dbReference>
<dbReference type="Gene3D" id="1.20.120.450">
    <property type="entry name" value="dinb family like domain"/>
    <property type="match status" value="1"/>
</dbReference>
<dbReference type="SUPFAM" id="SSF109854">
    <property type="entry name" value="DinB/YfiT-like putative metalloenzymes"/>
    <property type="match status" value="1"/>
</dbReference>
<protein>
    <submittedName>
        <fullName evidence="2">TIGR03084 family protein</fullName>
    </submittedName>
</protein>
<dbReference type="EMBL" id="SDWJ01000001">
    <property type="protein sequence ID" value="MVZ97140.1"/>
    <property type="molecule type" value="Genomic_DNA"/>
</dbReference>
<dbReference type="Proteomes" id="UP000471147">
    <property type="component" value="Unassembled WGS sequence"/>
</dbReference>
<name>A0A6I4LYT3_9SPHN</name>